<dbReference type="Pfam" id="PF00359">
    <property type="entry name" value="PTS_EIIA_2"/>
    <property type="match status" value="1"/>
</dbReference>
<dbReference type="InterPro" id="IPR013011">
    <property type="entry name" value="PTS_EIIB_2"/>
</dbReference>
<evidence type="ECO:0000256" key="3">
    <source>
        <dbReference type="ARBA" id="ARBA00023015"/>
    </source>
</evidence>
<gene>
    <name evidence="9" type="primary">licR_4</name>
    <name evidence="9" type="ORF">SAMEA4412692_01328</name>
</gene>
<sequence>MKERSTLILNKLLTSKFPIPLKRFETDFSVSARTIRNDIVAINEFLAEKGFPLIFSVRSQGITLHLTVEQECQLKTELEIDDATDFLNRDERHLDMLLDLAFGKEKVFLYKKERFYQISKSTMDEDMRQFRQLLKPYQIDVVSHPKDGLLFKGQESAIRVMLFTIISQELVKSHEHLEGVKSRIINRYLPEKILVKLDGIFDFTISKREASLYRTYFNLFTAIWMLRLTSGHYINEDQGEVVDISLSEWLELYLTQINREFSLSISKIEKNYIAFILKTFNMQEAANPNNWLQLQMLVIQLIHFVEEKTKIPFSQKERQLQKALYNHMIGMAARVKNGIQLTNPLTDRIKHSYGVIYLAVKEFSKQLSQLFQLEIIDDEVAFLTIHFSTALSEINQANYGTYRAVVVCNQGLATGKLLAENLKEFFNIEILAILNSREIDIIQKLDVDLVFSTIEIDYQAKPLLVLDSIIQEDTKVRVQQFLNLHKDKQIITAKSSDFTQLFMDILKIMEEEGPVNKITYEQVQTLFQKNHLRINKREVQPMIEDILTDDKIMICQEKTEWRGAIKYVGNPLKEQDIITDAYIDAMIESVEEYGPYIVIAPGLALAHARPDDGAKQLGLSMAIFEEPVLFESEDQEDQEVCVIFCLSAVDAFSHLNVMKSLVNLMRDTDKIERLSQARDIETVKNILFHSKEEN</sequence>
<dbReference type="SUPFAM" id="SSF52794">
    <property type="entry name" value="PTS system IIB component-like"/>
    <property type="match status" value="1"/>
</dbReference>
<dbReference type="CDD" id="cd05568">
    <property type="entry name" value="PTS_IIB_bgl_like"/>
    <property type="match status" value="1"/>
</dbReference>
<feature type="domain" description="PRD" evidence="8">
    <location>
        <begin position="289"/>
        <end position="397"/>
    </location>
</feature>
<dbReference type="InterPro" id="IPR036634">
    <property type="entry name" value="PRD_sf"/>
</dbReference>
<dbReference type="RefSeq" id="WP_018373262.1">
    <property type="nucleotide sequence ID" value="NZ_LT906439.1"/>
</dbReference>
<evidence type="ECO:0000256" key="5">
    <source>
        <dbReference type="ARBA" id="ARBA00023163"/>
    </source>
</evidence>
<dbReference type="Proteomes" id="UP000215185">
    <property type="component" value="Chromosome 1"/>
</dbReference>
<dbReference type="Pfam" id="PF00874">
    <property type="entry name" value="PRD"/>
    <property type="match status" value="1"/>
</dbReference>
<reference evidence="9 10" key="1">
    <citation type="submission" date="2017-06" db="EMBL/GenBank/DDBJ databases">
        <authorList>
            <consortium name="Pathogen Informatics"/>
        </authorList>
    </citation>
    <scope>NUCLEOTIDE SEQUENCE [LARGE SCALE GENOMIC DNA]</scope>
    <source>
        <strain evidence="9 10">NCTC13788</strain>
    </source>
</reference>
<dbReference type="eggNOG" id="COG1762">
    <property type="taxonomic scope" value="Bacteria"/>
</dbReference>
<dbReference type="InterPro" id="IPR036095">
    <property type="entry name" value="PTS_EIIB-like_sf"/>
</dbReference>
<dbReference type="GO" id="GO:0006355">
    <property type="term" value="P:regulation of DNA-templated transcription"/>
    <property type="evidence" value="ECO:0007669"/>
    <property type="project" value="InterPro"/>
</dbReference>
<dbReference type="Gene3D" id="3.40.930.10">
    <property type="entry name" value="Mannitol-specific EII, Chain A"/>
    <property type="match status" value="1"/>
</dbReference>
<evidence type="ECO:0000313" key="9">
    <source>
        <dbReference type="EMBL" id="SNU89051.1"/>
    </source>
</evidence>
<evidence type="ECO:0000256" key="1">
    <source>
        <dbReference type="ARBA" id="ARBA00022679"/>
    </source>
</evidence>
<name>A0A239SU87_9STRE</name>
<dbReference type="STRING" id="1123308.GCA_000380085_00692"/>
<dbReference type="Pfam" id="PF05043">
    <property type="entry name" value="Mga"/>
    <property type="match status" value="1"/>
</dbReference>
<evidence type="ECO:0000313" key="10">
    <source>
        <dbReference type="Proteomes" id="UP000215185"/>
    </source>
</evidence>
<dbReference type="EMBL" id="LT906439">
    <property type="protein sequence ID" value="SNU89051.1"/>
    <property type="molecule type" value="Genomic_DNA"/>
</dbReference>
<dbReference type="PROSITE" id="PS51094">
    <property type="entry name" value="PTS_EIIA_TYPE_2"/>
    <property type="match status" value="1"/>
</dbReference>
<dbReference type="PROSITE" id="PS51372">
    <property type="entry name" value="PRD_2"/>
    <property type="match status" value="1"/>
</dbReference>
<dbReference type="AlphaFoldDB" id="A0A239SU87"/>
<dbReference type="SUPFAM" id="SSF55804">
    <property type="entry name" value="Phoshotransferase/anion transport protein"/>
    <property type="match status" value="1"/>
</dbReference>
<dbReference type="PANTHER" id="PTHR30185">
    <property type="entry name" value="CRYPTIC BETA-GLUCOSIDE BGL OPERON ANTITERMINATOR"/>
    <property type="match status" value="1"/>
</dbReference>
<keyword evidence="5" id="KW-0804">Transcription</keyword>
<organism evidence="9 10">
    <name type="scientific">Streptococcus merionis</name>
    <dbReference type="NCBI Taxonomy" id="400065"/>
    <lineage>
        <taxon>Bacteria</taxon>
        <taxon>Bacillati</taxon>
        <taxon>Bacillota</taxon>
        <taxon>Bacilli</taxon>
        <taxon>Lactobacillales</taxon>
        <taxon>Streptococcaceae</taxon>
        <taxon>Streptococcus</taxon>
    </lineage>
</organism>
<evidence type="ECO:0000256" key="2">
    <source>
        <dbReference type="ARBA" id="ARBA00022737"/>
    </source>
</evidence>
<evidence type="ECO:0000259" key="6">
    <source>
        <dbReference type="PROSITE" id="PS51094"/>
    </source>
</evidence>
<dbReference type="Gene3D" id="1.10.1790.10">
    <property type="entry name" value="PRD domain"/>
    <property type="match status" value="1"/>
</dbReference>
<dbReference type="GO" id="GO:0008982">
    <property type="term" value="F:protein-N(PI)-phosphohistidine-sugar phosphotransferase activity"/>
    <property type="evidence" value="ECO:0007669"/>
    <property type="project" value="InterPro"/>
</dbReference>
<dbReference type="InterPro" id="IPR002178">
    <property type="entry name" value="PTS_EIIA_type-2_dom"/>
</dbReference>
<evidence type="ECO:0000259" key="7">
    <source>
        <dbReference type="PROSITE" id="PS51099"/>
    </source>
</evidence>
<proteinExistence type="predicted"/>
<keyword evidence="4" id="KW-0010">Activator</keyword>
<dbReference type="InterPro" id="IPR036388">
    <property type="entry name" value="WH-like_DNA-bd_sf"/>
</dbReference>
<dbReference type="InterPro" id="IPR007737">
    <property type="entry name" value="Mga_HTH"/>
</dbReference>
<dbReference type="CDD" id="cd00211">
    <property type="entry name" value="PTS_IIA_fru"/>
    <property type="match status" value="1"/>
</dbReference>
<keyword evidence="2" id="KW-0677">Repeat</keyword>
<dbReference type="PROSITE" id="PS51099">
    <property type="entry name" value="PTS_EIIB_TYPE_2"/>
    <property type="match status" value="1"/>
</dbReference>
<dbReference type="SUPFAM" id="SSF63520">
    <property type="entry name" value="PTS-regulatory domain, PRD"/>
    <property type="match status" value="1"/>
</dbReference>
<dbReference type="KEGG" id="smen:SAMEA4412692_1328"/>
<feature type="domain" description="PTS EIIB type-2" evidence="7">
    <location>
        <begin position="402"/>
        <end position="490"/>
    </location>
</feature>
<dbReference type="OrthoDB" id="369398at2"/>
<dbReference type="InterPro" id="IPR050661">
    <property type="entry name" value="BglG_antiterminators"/>
</dbReference>
<evidence type="ECO:0000259" key="8">
    <source>
        <dbReference type="PROSITE" id="PS51372"/>
    </source>
</evidence>
<keyword evidence="3" id="KW-0805">Transcription regulation</keyword>
<feature type="domain" description="PTS EIIA type-2" evidence="6">
    <location>
        <begin position="545"/>
        <end position="690"/>
    </location>
</feature>
<dbReference type="eggNOG" id="COG3711">
    <property type="taxonomic scope" value="Bacteria"/>
</dbReference>
<dbReference type="Gene3D" id="1.10.10.10">
    <property type="entry name" value="Winged helix-like DNA-binding domain superfamily/Winged helix DNA-binding domain"/>
    <property type="match status" value="1"/>
</dbReference>
<dbReference type="PANTHER" id="PTHR30185:SF18">
    <property type="entry name" value="TRANSCRIPTIONAL REGULATOR MTLR"/>
    <property type="match status" value="1"/>
</dbReference>
<accession>A0A239SU87</accession>
<keyword evidence="10" id="KW-1185">Reference proteome</keyword>
<evidence type="ECO:0000256" key="4">
    <source>
        <dbReference type="ARBA" id="ARBA00023159"/>
    </source>
</evidence>
<protein>
    <submittedName>
        <fullName evidence="9">Transcriptional antiterminator</fullName>
    </submittedName>
</protein>
<dbReference type="InterPro" id="IPR011608">
    <property type="entry name" value="PRD"/>
</dbReference>
<dbReference type="InterPro" id="IPR016152">
    <property type="entry name" value="PTrfase/Anion_transptr"/>
</dbReference>
<keyword evidence="1" id="KW-0808">Transferase</keyword>
<dbReference type="GO" id="GO:0009401">
    <property type="term" value="P:phosphoenolpyruvate-dependent sugar phosphotransferase system"/>
    <property type="evidence" value="ECO:0007669"/>
    <property type="project" value="InterPro"/>
</dbReference>